<evidence type="ECO:0000256" key="5">
    <source>
        <dbReference type="ARBA" id="ARBA00022695"/>
    </source>
</evidence>
<keyword evidence="11" id="KW-0862">Zinc</keyword>
<name>A0AAE0QY55_9TELE</name>
<keyword evidence="11" id="KW-0863">Zinc-finger</keyword>
<dbReference type="InterPro" id="IPR036875">
    <property type="entry name" value="Znf_CCHC_sf"/>
</dbReference>
<dbReference type="PANTHER" id="PTHR37984">
    <property type="entry name" value="PROTEIN CBG26694"/>
    <property type="match status" value="1"/>
</dbReference>
<dbReference type="PROSITE" id="PS50158">
    <property type="entry name" value="ZF_CCHC"/>
    <property type="match status" value="1"/>
</dbReference>
<keyword evidence="11" id="KW-0479">Metal-binding</keyword>
<feature type="domain" description="Reverse transcriptase" evidence="13">
    <location>
        <begin position="277"/>
        <end position="456"/>
    </location>
</feature>
<evidence type="ECO:0000256" key="8">
    <source>
        <dbReference type="ARBA" id="ARBA00022801"/>
    </source>
</evidence>
<gene>
    <name evidence="14" type="ORF">QTP70_002657</name>
</gene>
<dbReference type="InterPro" id="IPR001878">
    <property type="entry name" value="Znf_CCHC"/>
</dbReference>
<accession>A0AAE0QY55</accession>
<keyword evidence="7" id="KW-0255">Endonuclease</keyword>
<dbReference type="Gene3D" id="4.10.60.10">
    <property type="entry name" value="Zinc finger, CCHC-type"/>
    <property type="match status" value="1"/>
</dbReference>
<evidence type="ECO:0000256" key="10">
    <source>
        <dbReference type="ARBA" id="ARBA00039658"/>
    </source>
</evidence>
<comment type="similarity">
    <text evidence="1">Belongs to the beta type-B retroviral polymerase family. HERV class-II K(HML-2) pol subfamily.</text>
</comment>
<dbReference type="EC" id="2.7.7.49" evidence="3"/>
<keyword evidence="15" id="KW-1185">Reference proteome</keyword>
<keyword evidence="8" id="KW-0378">Hydrolase</keyword>
<organism evidence="14 15">
    <name type="scientific">Hemibagrus guttatus</name>
    <dbReference type="NCBI Taxonomy" id="175788"/>
    <lineage>
        <taxon>Eukaryota</taxon>
        <taxon>Metazoa</taxon>
        <taxon>Chordata</taxon>
        <taxon>Craniata</taxon>
        <taxon>Vertebrata</taxon>
        <taxon>Euteleostomi</taxon>
        <taxon>Actinopterygii</taxon>
        <taxon>Neopterygii</taxon>
        <taxon>Teleostei</taxon>
        <taxon>Ostariophysi</taxon>
        <taxon>Siluriformes</taxon>
        <taxon>Bagridae</taxon>
        <taxon>Hemibagrus</taxon>
    </lineage>
</organism>
<keyword evidence="4" id="KW-0808">Transferase</keyword>
<evidence type="ECO:0000256" key="3">
    <source>
        <dbReference type="ARBA" id="ARBA00012493"/>
    </source>
</evidence>
<dbReference type="Gene3D" id="2.40.70.10">
    <property type="entry name" value="Acid Proteases"/>
    <property type="match status" value="1"/>
</dbReference>
<dbReference type="SUPFAM" id="SSF56672">
    <property type="entry name" value="DNA/RNA polymerases"/>
    <property type="match status" value="1"/>
</dbReference>
<dbReference type="CDD" id="cd00303">
    <property type="entry name" value="retropepsin_like"/>
    <property type="match status" value="1"/>
</dbReference>
<evidence type="ECO:0000313" key="14">
    <source>
        <dbReference type="EMBL" id="KAK3537154.1"/>
    </source>
</evidence>
<protein>
    <recommendedName>
        <fullName evidence="10">Gypsy retrotransposon integrase-like protein 1</fullName>
        <ecNumber evidence="3">2.7.7.49</ecNumber>
        <ecNumber evidence="2">3.1.26.4</ecNumber>
    </recommendedName>
</protein>
<reference evidence="14" key="1">
    <citation type="submission" date="2023-06" db="EMBL/GenBank/DDBJ databases">
        <title>Male Hemibagrus guttatus genome.</title>
        <authorList>
            <person name="Bian C."/>
        </authorList>
    </citation>
    <scope>NUCLEOTIDE SEQUENCE</scope>
    <source>
        <strain evidence="14">Male_cb2023</strain>
        <tissue evidence="14">Muscle</tissue>
    </source>
</reference>
<dbReference type="PANTHER" id="PTHR37984:SF5">
    <property type="entry name" value="PROTEIN NYNRIN-LIKE"/>
    <property type="match status" value="1"/>
</dbReference>
<dbReference type="AlphaFoldDB" id="A0AAE0QY55"/>
<dbReference type="CDD" id="cd09274">
    <property type="entry name" value="RNase_HI_RT_Ty3"/>
    <property type="match status" value="1"/>
</dbReference>
<dbReference type="InterPro" id="IPR041373">
    <property type="entry name" value="RT_RNaseH"/>
</dbReference>
<evidence type="ECO:0000256" key="9">
    <source>
        <dbReference type="ARBA" id="ARBA00022918"/>
    </source>
</evidence>
<dbReference type="SUPFAM" id="SSF57756">
    <property type="entry name" value="Retrovirus zinc finger-like domains"/>
    <property type="match status" value="1"/>
</dbReference>
<evidence type="ECO:0000259" key="12">
    <source>
        <dbReference type="PROSITE" id="PS50158"/>
    </source>
</evidence>
<proteinExistence type="inferred from homology"/>
<dbReference type="GO" id="GO:0003676">
    <property type="term" value="F:nucleic acid binding"/>
    <property type="evidence" value="ECO:0007669"/>
    <property type="project" value="InterPro"/>
</dbReference>
<evidence type="ECO:0000256" key="1">
    <source>
        <dbReference type="ARBA" id="ARBA00010879"/>
    </source>
</evidence>
<dbReference type="Pfam" id="PF17921">
    <property type="entry name" value="Integrase_H2C2"/>
    <property type="match status" value="1"/>
</dbReference>
<keyword evidence="9" id="KW-0695">RNA-directed DNA polymerase</keyword>
<dbReference type="InterPro" id="IPR021109">
    <property type="entry name" value="Peptidase_aspartic_dom_sf"/>
</dbReference>
<dbReference type="InterPro" id="IPR043128">
    <property type="entry name" value="Rev_trsase/Diguanyl_cyclase"/>
</dbReference>
<dbReference type="InterPro" id="IPR043502">
    <property type="entry name" value="DNA/RNA_pol_sf"/>
</dbReference>
<dbReference type="GO" id="GO:0008270">
    <property type="term" value="F:zinc ion binding"/>
    <property type="evidence" value="ECO:0007669"/>
    <property type="project" value="UniProtKB-KW"/>
</dbReference>
<keyword evidence="5" id="KW-0548">Nucleotidyltransferase</keyword>
<evidence type="ECO:0000256" key="2">
    <source>
        <dbReference type="ARBA" id="ARBA00012180"/>
    </source>
</evidence>
<evidence type="ECO:0000256" key="11">
    <source>
        <dbReference type="PROSITE-ProRule" id="PRU00047"/>
    </source>
</evidence>
<evidence type="ECO:0000259" key="13">
    <source>
        <dbReference type="PROSITE" id="PS50878"/>
    </source>
</evidence>
<dbReference type="Gene3D" id="3.30.70.270">
    <property type="match status" value="2"/>
</dbReference>
<dbReference type="GO" id="GO:0004523">
    <property type="term" value="F:RNA-DNA hybrid ribonuclease activity"/>
    <property type="evidence" value="ECO:0007669"/>
    <property type="project" value="UniProtKB-EC"/>
</dbReference>
<dbReference type="Gene3D" id="1.10.340.70">
    <property type="match status" value="1"/>
</dbReference>
<dbReference type="FunFam" id="3.10.20.370:FF:000003">
    <property type="entry name" value="Transposon Tf2-6 polyprotein"/>
    <property type="match status" value="1"/>
</dbReference>
<evidence type="ECO:0000256" key="7">
    <source>
        <dbReference type="ARBA" id="ARBA00022759"/>
    </source>
</evidence>
<dbReference type="Pfam" id="PF17917">
    <property type="entry name" value="RT_RNaseH"/>
    <property type="match status" value="1"/>
</dbReference>
<dbReference type="Proteomes" id="UP001274896">
    <property type="component" value="Unassembled WGS sequence"/>
</dbReference>
<dbReference type="EMBL" id="JAUCMX010000008">
    <property type="protein sequence ID" value="KAK3537154.1"/>
    <property type="molecule type" value="Genomic_DNA"/>
</dbReference>
<sequence length="803" mass="91160">MQVENSCVTSTERQRERQRRLTQNCCFYCGRAGHYVVECPLRPARSMVSVLLPIVNKMKPLTIVVNLTTTGFCLSANALLDSESAGNFISGALCCQLRLKTTATPKVYQIHTVTGKPLQQVRYLAGPLHLQIGALHTEIYLLVLEDSTADVVLGRPWLEQHNPILSWKTGEIMKWGEQCFKGCFPQLPVPNPPCSHEVLVHATSVESPLEARSMAIPACYSRFSDVFCPREAFKLPPHRPWDCAIDLIPVEPVPRGRIYSLSIPEEKAMEEYIKEALSQAYIRPSTSPAASSFFFLAKNNGGLRPCIDYRALNKITVKFRYPLPLVPSALEHLHGATVFTKLDLRSAYNLIRIREGDEWKTAFVTPTGHYEYLVMPYGLVNAPSVFQDFMHEVLREFLHKSVLVYIDDILIYSRSMADHRRHVVEVFQRLRDYRLFLKAEKCVFHQSSVQFFGYIIEHSGVRMDERKVAAVRNWPVPTSVMDLQRFLGFANFYRRFIQELLFIVEVDASTTRVGAVLSQQQGNPRKLHPCAYFSRKLSPAEVNYDISNRELLAIKLALEEWRHWLEGAKHPFVVLTDHKNLEYLRAAKRLNPRQARWALFFTRFNFTISYRPGSKNIKADALSHIHSLDENNDDPEPILPEKLFASPISWSEETLPEPNTPADAPLGCPQGLQFVPRTQRTPLIHSSHTSLGTGHPGINGTLSLLKQRFWWPNMAADIRRYVQGCRECAISKSPRHLPSGKLLPLPVPNCLWSHLGVTDLPASNGCTCILVIVDRFSKSCRLIPLPGQPTAMDTAECLFNHVF</sequence>
<dbReference type="InterPro" id="IPR000477">
    <property type="entry name" value="RT_dom"/>
</dbReference>
<dbReference type="InterPro" id="IPR050951">
    <property type="entry name" value="Retrovirus_Pol_polyprotein"/>
</dbReference>
<evidence type="ECO:0000256" key="4">
    <source>
        <dbReference type="ARBA" id="ARBA00022679"/>
    </source>
</evidence>
<dbReference type="SUPFAM" id="SSF50630">
    <property type="entry name" value="Acid proteases"/>
    <property type="match status" value="1"/>
</dbReference>
<keyword evidence="6" id="KW-0540">Nuclease</keyword>
<dbReference type="InterPro" id="IPR041588">
    <property type="entry name" value="Integrase_H2C2"/>
</dbReference>
<dbReference type="EC" id="3.1.26.4" evidence="2"/>
<dbReference type="Pfam" id="PF00078">
    <property type="entry name" value="RVT_1"/>
    <property type="match status" value="1"/>
</dbReference>
<comment type="caution">
    <text evidence="14">The sequence shown here is derived from an EMBL/GenBank/DDBJ whole genome shotgun (WGS) entry which is preliminary data.</text>
</comment>
<evidence type="ECO:0000313" key="15">
    <source>
        <dbReference type="Proteomes" id="UP001274896"/>
    </source>
</evidence>
<dbReference type="PROSITE" id="PS50878">
    <property type="entry name" value="RT_POL"/>
    <property type="match status" value="1"/>
</dbReference>
<dbReference type="Gene3D" id="3.10.10.10">
    <property type="entry name" value="HIV Type 1 Reverse Transcriptase, subunit A, domain 1"/>
    <property type="match status" value="1"/>
</dbReference>
<feature type="domain" description="CCHC-type" evidence="12">
    <location>
        <begin position="26"/>
        <end position="40"/>
    </location>
</feature>
<dbReference type="CDD" id="cd01647">
    <property type="entry name" value="RT_LTR"/>
    <property type="match status" value="1"/>
</dbReference>
<evidence type="ECO:0000256" key="6">
    <source>
        <dbReference type="ARBA" id="ARBA00022722"/>
    </source>
</evidence>
<dbReference type="GO" id="GO:0003964">
    <property type="term" value="F:RNA-directed DNA polymerase activity"/>
    <property type="evidence" value="ECO:0007669"/>
    <property type="project" value="UniProtKB-KW"/>
</dbReference>